<dbReference type="PIRSF" id="PIRSF004749">
    <property type="entry name" value="Pep_def"/>
    <property type="match status" value="1"/>
</dbReference>
<feature type="active site" evidence="2">
    <location>
        <position position="138"/>
    </location>
</feature>
<keyword evidence="2" id="KW-0479">Metal-binding</keyword>
<keyword evidence="2" id="KW-0648">Protein biosynthesis</keyword>
<dbReference type="InterPro" id="IPR023635">
    <property type="entry name" value="Peptide_deformylase"/>
</dbReference>
<comment type="cofactor">
    <cofactor evidence="2">
        <name>Fe(2+)</name>
        <dbReference type="ChEBI" id="CHEBI:29033"/>
    </cofactor>
    <text evidence="2">Binds 1 Fe(2+) ion.</text>
</comment>
<dbReference type="GO" id="GO:0042586">
    <property type="term" value="F:peptide deformylase activity"/>
    <property type="evidence" value="ECO:0007669"/>
    <property type="project" value="UniProtKB-UniRule"/>
</dbReference>
<evidence type="ECO:0000256" key="1">
    <source>
        <dbReference type="ARBA" id="ARBA00010759"/>
    </source>
</evidence>
<dbReference type="NCBIfam" id="NF001159">
    <property type="entry name" value="PRK00150.1-3"/>
    <property type="match status" value="1"/>
</dbReference>
<comment type="catalytic activity">
    <reaction evidence="2">
        <text>N-terminal N-formyl-L-methionyl-[peptide] + H2O = N-terminal L-methionyl-[peptide] + formate</text>
        <dbReference type="Rhea" id="RHEA:24420"/>
        <dbReference type="Rhea" id="RHEA-COMP:10639"/>
        <dbReference type="Rhea" id="RHEA-COMP:10640"/>
        <dbReference type="ChEBI" id="CHEBI:15377"/>
        <dbReference type="ChEBI" id="CHEBI:15740"/>
        <dbReference type="ChEBI" id="CHEBI:49298"/>
        <dbReference type="ChEBI" id="CHEBI:64731"/>
        <dbReference type="EC" id="3.5.1.88"/>
    </reaction>
</comment>
<gene>
    <name evidence="2 3" type="primary">def</name>
    <name evidence="3" type="ORF">COT88_01575</name>
</gene>
<dbReference type="Pfam" id="PF01327">
    <property type="entry name" value="Pep_deformylase"/>
    <property type="match status" value="1"/>
</dbReference>
<proteinExistence type="inferred from homology"/>
<evidence type="ECO:0000313" key="4">
    <source>
        <dbReference type="Proteomes" id="UP000230776"/>
    </source>
</evidence>
<evidence type="ECO:0000313" key="3">
    <source>
        <dbReference type="EMBL" id="PIR98496.1"/>
    </source>
</evidence>
<dbReference type="GO" id="GO:0006412">
    <property type="term" value="P:translation"/>
    <property type="evidence" value="ECO:0007669"/>
    <property type="project" value="UniProtKB-UniRule"/>
</dbReference>
<dbReference type="Gene3D" id="3.90.45.10">
    <property type="entry name" value="Peptide deformylase"/>
    <property type="match status" value="1"/>
</dbReference>
<dbReference type="HAMAP" id="MF_00163">
    <property type="entry name" value="Pep_deformylase"/>
    <property type="match status" value="1"/>
</dbReference>
<protein>
    <recommendedName>
        <fullName evidence="2">Peptide deformylase</fullName>
        <shortName evidence="2">PDF</shortName>
        <ecNumber evidence="2">3.5.1.88</ecNumber>
    </recommendedName>
    <alternativeName>
        <fullName evidence="2">Polypeptide deformylase</fullName>
    </alternativeName>
</protein>
<comment type="caution">
    <text evidence="3">The sequence shown here is derived from an EMBL/GenBank/DDBJ whole genome shotgun (WGS) entry which is preliminary data.</text>
</comment>
<evidence type="ECO:0000256" key="2">
    <source>
        <dbReference type="HAMAP-Rule" id="MF_00163"/>
    </source>
</evidence>
<organism evidence="3 4">
    <name type="scientific">Candidatus Colwellbacteria bacterium CG10_big_fil_rev_8_21_14_0_10_41_28</name>
    <dbReference type="NCBI Taxonomy" id="1974539"/>
    <lineage>
        <taxon>Bacteria</taxon>
        <taxon>Candidatus Colwelliibacteriota</taxon>
    </lineage>
</organism>
<dbReference type="InterPro" id="IPR036821">
    <property type="entry name" value="Peptide_deformylase_sf"/>
</dbReference>
<reference evidence="4" key="1">
    <citation type="submission" date="2017-09" db="EMBL/GenBank/DDBJ databases">
        <title>Depth-based differentiation of microbial function through sediment-hosted aquifers and enrichment of novel symbionts in the deep terrestrial subsurface.</title>
        <authorList>
            <person name="Probst A.J."/>
            <person name="Ladd B."/>
            <person name="Jarett J.K."/>
            <person name="Geller-Mcgrath D.E."/>
            <person name="Sieber C.M.K."/>
            <person name="Emerson J.B."/>
            <person name="Anantharaman K."/>
            <person name="Thomas B.C."/>
            <person name="Malmstrom R."/>
            <person name="Stieglmeier M."/>
            <person name="Klingl A."/>
            <person name="Woyke T."/>
            <person name="Ryan C.M."/>
            <person name="Banfield J.F."/>
        </authorList>
    </citation>
    <scope>NUCLEOTIDE SEQUENCE [LARGE SCALE GENOMIC DNA]</scope>
</reference>
<dbReference type="PANTHER" id="PTHR10458">
    <property type="entry name" value="PEPTIDE DEFORMYLASE"/>
    <property type="match status" value="1"/>
</dbReference>
<feature type="binding site" evidence="2">
    <location>
        <position position="141"/>
    </location>
    <ligand>
        <name>Fe cation</name>
        <dbReference type="ChEBI" id="CHEBI:24875"/>
    </ligand>
</feature>
<comment type="function">
    <text evidence="2">Removes the formyl group from the N-terminal Met of newly synthesized proteins. Requires at least a dipeptide for an efficient rate of reaction. N-terminal L-methionine is a prerequisite for activity but the enzyme has broad specificity at other positions.</text>
</comment>
<dbReference type="PRINTS" id="PR01576">
    <property type="entry name" value="PDEFORMYLASE"/>
</dbReference>
<dbReference type="CDD" id="cd00487">
    <property type="entry name" value="Pep_deformylase"/>
    <property type="match status" value="1"/>
</dbReference>
<dbReference type="EMBL" id="PFAG01000014">
    <property type="protein sequence ID" value="PIR98496.1"/>
    <property type="molecule type" value="Genomic_DNA"/>
</dbReference>
<dbReference type="NCBIfam" id="TIGR00079">
    <property type="entry name" value="pept_deformyl"/>
    <property type="match status" value="1"/>
</dbReference>
<feature type="binding site" evidence="2">
    <location>
        <position position="137"/>
    </location>
    <ligand>
        <name>Fe cation</name>
        <dbReference type="ChEBI" id="CHEBI:24875"/>
    </ligand>
</feature>
<dbReference type="Proteomes" id="UP000230776">
    <property type="component" value="Unassembled WGS sequence"/>
</dbReference>
<keyword evidence="2" id="KW-0378">Hydrolase</keyword>
<dbReference type="GO" id="GO:0046872">
    <property type="term" value="F:metal ion binding"/>
    <property type="evidence" value="ECO:0007669"/>
    <property type="project" value="UniProtKB-KW"/>
</dbReference>
<sequence length="160" mass="18037">MKKILKVKNKEEEKFLRKKVKPFDFDSLSKKEIDDLIKQMRKTMNDADGIGLAANQVGLDASVFVAQWEGKFYVFFNPKIEKSSSDEVEETAEGCLSIPGNFGLTERLAKITLIAQNKSGKQVKVKAWGMLAVIFQHEVDHLNGHLFIDRLAKGAELHNS</sequence>
<comment type="similarity">
    <text evidence="1 2">Belongs to the polypeptide deformylase family.</text>
</comment>
<accession>A0A2H0VHD1</accession>
<dbReference type="AlphaFoldDB" id="A0A2H0VHD1"/>
<name>A0A2H0VHD1_9BACT</name>
<dbReference type="PANTHER" id="PTHR10458:SF22">
    <property type="entry name" value="PEPTIDE DEFORMYLASE"/>
    <property type="match status" value="1"/>
</dbReference>
<keyword evidence="2" id="KW-0408">Iron</keyword>
<dbReference type="EC" id="3.5.1.88" evidence="2"/>
<feature type="binding site" evidence="2">
    <location>
        <position position="95"/>
    </location>
    <ligand>
        <name>Fe cation</name>
        <dbReference type="ChEBI" id="CHEBI:24875"/>
    </ligand>
</feature>
<dbReference type="SUPFAM" id="SSF56420">
    <property type="entry name" value="Peptide deformylase"/>
    <property type="match status" value="1"/>
</dbReference>